<proteinExistence type="predicted"/>
<feature type="compositionally biased region" description="Polar residues" evidence="1">
    <location>
        <begin position="760"/>
        <end position="772"/>
    </location>
</feature>
<accession>A0AAW1T040</accession>
<keyword evidence="3" id="KW-1185">Reference proteome</keyword>
<organism evidence="2 3">
    <name type="scientific">Apatococcus fuscideae</name>
    <dbReference type="NCBI Taxonomy" id="2026836"/>
    <lineage>
        <taxon>Eukaryota</taxon>
        <taxon>Viridiplantae</taxon>
        <taxon>Chlorophyta</taxon>
        <taxon>core chlorophytes</taxon>
        <taxon>Trebouxiophyceae</taxon>
        <taxon>Chlorellales</taxon>
        <taxon>Chlorellaceae</taxon>
        <taxon>Apatococcus</taxon>
    </lineage>
</organism>
<dbReference type="GO" id="GO:0046474">
    <property type="term" value="P:glycerophospholipid biosynthetic process"/>
    <property type="evidence" value="ECO:0007669"/>
    <property type="project" value="TreeGrafter"/>
</dbReference>
<evidence type="ECO:0000313" key="2">
    <source>
        <dbReference type="EMBL" id="KAK9862864.1"/>
    </source>
</evidence>
<feature type="compositionally biased region" description="Low complexity" evidence="1">
    <location>
        <begin position="683"/>
        <end position="696"/>
    </location>
</feature>
<dbReference type="GO" id="GO:0005739">
    <property type="term" value="C:mitochondrion"/>
    <property type="evidence" value="ECO:0007669"/>
    <property type="project" value="TreeGrafter"/>
</dbReference>
<feature type="compositionally biased region" description="Polar residues" evidence="1">
    <location>
        <begin position="563"/>
        <end position="574"/>
    </location>
</feature>
<feature type="region of interest" description="Disordered" evidence="1">
    <location>
        <begin position="640"/>
        <end position="704"/>
    </location>
</feature>
<dbReference type="Proteomes" id="UP001485043">
    <property type="component" value="Unassembled WGS sequence"/>
</dbReference>
<dbReference type="EMBL" id="JALJOV010000545">
    <property type="protein sequence ID" value="KAK9862864.1"/>
    <property type="molecule type" value="Genomic_DNA"/>
</dbReference>
<dbReference type="InterPro" id="IPR006353">
    <property type="entry name" value="HAD-SF_hydro_IIA_CECR5"/>
</dbReference>
<dbReference type="InterPro" id="IPR050324">
    <property type="entry name" value="CDP-alcohol_PTase-I"/>
</dbReference>
<dbReference type="SUPFAM" id="SSF56784">
    <property type="entry name" value="HAD-like"/>
    <property type="match status" value="1"/>
</dbReference>
<dbReference type="InterPro" id="IPR036412">
    <property type="entry name" value="HAD-like_sf"/>
</dbReference>
<protein>
    <submittedName>
        <fullName evidence="2">Uncharacterized protein</fullName>
    </submittedName>
</protein>
<feature type="region of interest" description="Disordered" evidence="1">
    <location>
        <begin position="754"/>
        <end position="793"/>
    </location>
</feature>
<dbReference type="AlphaFoldDB" id="A0AAW1T040"/>
<dbReference type="Pfam" id="PF13242">
    <property type="entry name" value="Hydrolase_like"/>
    <property type="match status" value="1"/>
</dbReference>
<name>A0AAW1T040_9CHLO</name>
<reference evidence="2 3" key="1">
    <citation type="journal article" date="2024" name="Nat. Commun.">
        <title>Phylogenomics reveals the evolutionary origins of lichenization in chlorophyte algae.</title>
        <authorList>
            <person name="Puginier C."/>
            <person name="Libourel C."/>
            <person name="Otte J."/>
            <person name="Skaloud P."/>
            <person name="Haon M."/>
            <person name="Grisel S."/>
            <person name="Petersen M."/>
            <person name="Berrin J.G."/>
            <person name="Delaux P.M."/>
            <person name="Dal Grande F."/>
            <person name="Keller J."/>
        </authorList>
    </citation>
    <scope>NUCLEOTIDE SEQUENCE [LARGE SCALE GENOMIC DNA]</scope>
    <source>
        <strain evidence="2 3">SAG 2523</strain>
    </source>
</reference>
<dbReference type="InterPro" id="IPR023214">
    <property type="entry name" value="HAD_sf"/>
</dbReference>
<dbReference type="PANTHER" id="PTHR14269:SF4">
    <property type="entry name" value="CAT EYE SYNDROME CRITICAL REGION PROTEIN 5"/>
    <property type="match status" value="1"/>
</dbReference>
<gene>
    <name evidence="2" type="ORF">WJX84_003928</name>
</gene>
<feature type="region of interest" description="Disordered" evidence="1">
    <location>
        <begin position="456"/>
        <end position="487"/>
    </location>
</feature>
<feature type="region of interest" description="Disordered" evidence="1">
    <location>
        <begin position="525"/>
        <end position="594"/>
    </location>
</feature>
<dbReference type="NCBIfam" id="TIGR01456">
    <property type="entry name" value="CECR5"/>
    <property type="match status" value="1"/>
</dbReference>
<evidence type="ECO:0000313" key="3">
    <source>
        <dbReference type="Proteomes" id="UP001485043"/>
    </source>
</evidence>
<sequence length="793" mass="85507">MRIKTDHNIHVHADQVVLSHTPYRQLAKRLGDRPVLISGRGNFHHVAREYGFTQSVSTEQLARACPDALPLSQQQPDDHDDGPCPIHDLGLGSEDKPFEAALLFNDPNDWYRDLQLFTDVALSGGVIGRDRALPGRSPVEVCFSHNDLLYATSFPTARFGLGAFAIALETLYEQVAGERLKCTYYGKPMPDQYRMVEAVLVQQAEHLGLELPKRSGEGPEALPFSNIYMIGDNPASDIRGARRAGAPWVSILVKTGVFRGPGANSDSDPADIVVDHVADAVQAALHRNRSILPYVTAQAVDIHTQEQAVGEGHAGTPAEFKHGHLHAVLTVPGNSEQSLSRLLWHMAAPSQTRLPFQGSTVFQIAWGSHRKFRACAGETLDIKDWIDADESLGGHDEAAESGHHVLDPVRRWLLQALGHTQESPPGSMAHDERGSQQDVHASGASLPAFMLPDQALHPSRSRDQPCVCMGSQRRAVPHRMPSQLSDKQRSVAFAAVQGAPVSPSGLPHDAWTDTEPMEETQPLAVLQPGQDRAPGRRGPFKLPSRQQLTMTGVASWHSDTPDEASSYSTSQISARPSIAPAGSASNPIFGGDRPQGRVTVHENMAAWLAVDSPAAAPDMSPQPSLSVPLLRTSVVLQQHDSEHPPSASMGSDQDRSMPDSTPQAGYSPEHLNTMGPQWEAATPSRSMSPSRGSGNPRGPPHCRIHGEQRLRHHADEQPTGAQPLPAGLTDQLLPASHHAAAAALILAAAQGSSRAARLVSNPSATPQCAGSSRRQRGQHHDESLGGLDRILQQ</sequence>
<dbReference type="Gene3D" id="3.40.50.1000">
    <property type="entry name" value="HAD superfamily/HAD-like"/>
    <property type="match status" value="2"/>
</dbReference>
<dbReference type="PANTHER" id="PTHR14269">
    <property type="entry name" value="CDP-DIACYLGLYCEROL--GLYCEROL-3-PHOSPHATE 3-PHOSPHATIDYLTRANSFERASE-RELATED"/>
    <property type="match status" value="1"/>
</dbReference>
<evidence type="ECO:0000256" key="1">
    <source>
        <dbReference type="SAM" id="MobiDB-lite"/>
    </source>
</evidence>
<feature type="region of interest" description="Disordered" evidence="1">
    <location>
        <begin position="420"/>
        <end position="440"/>
    </location>
</feature>
<comment type="caution">
    <text evidence="2">The sequence shown here is derived from an EMBL/GenBank/DDBJ whole genome shotgun (WGS) entry which is preliminary data.</text>
</comment>